<reference evidence="8" key="2">
    <citation type="submission" date="2025-08" db="UniProtKB">
        <authorList>
            <consortium name="Ensembl"/>
        </authorList>
    </citation>
    <scope>IDENTIFICATION</scope>
</reference>
<dbReference type="HOGENOM" id="CLU_065681_4_0_1"/>
<dbReference type="AlphaFoldDB" id="H0XLF8"/>
<organism evidence="8 9">
    <name type="scientific">Otolemur garnettii</name>
    <name type="common">Small-eared galago</name>
    <name type="synonym">Garnett's greater bushbaby</name>
    <dbReference type="NCBI Taxonomy" id="30611"/>
    <lineage>
        <taxon>Eukaryota</taxon>
        <taxon>Metazoa</taxon>
        <taxon>Chordata</taxon>
        <taxon>Craniata</taxon>
        <taxon>Vertebrata</taxon>
        <taxon>Euteleostomi</taxon>
        <taxon>Mammalia</taxon>
        <taxon>Eutheria</taxon>
        <taxon>Euarchontoglires</taxon>
        <taxon>Primates</taxon>
        <taxon>Strepsirrhini</taxon>
        <taxon>Lorisiformes</taxon>
        <taxon>Galagidae</taxon>
        <taxon>Otolemur</taxon>
    </lineage>
</organism>
<dbReference type="eggNOG" id="KOG2332">
    <property type="taxonomic scope" value="Eukaryota"/>
</dbReference>
<sequence>AMAATPSQLGGNYHTICEASVNRQVNLELYAYYAYLSMTSYFDRDDVALKNFTSYFQRQSRKHWEQAKMLMELQNQHGGSIHLRDMRNPGGDDWEDGQQAMECALHLEKNINLNLLDLHHLARNKGDVQLCNFLEKHFLQEQVKTIKELSGYLTNLQRLEALNSSLAEYLFDKLTLGGSDKEN</sequence>
<dbReference type="GO" id="GO:0006826">
    <property type="term" value="P:iron ion transport"/>
    <property type="evidence" value="ECO:0007669"/>
    <property type="project" value="InterPro"/>
</dbReference>
<dbReference type="SUPFAM" id="SSF47240">
    <property type="entry name" value="Ferritin-like"/>
    <property type="match status" value="1"/>
</dbReference>
<accession>H0XLF8</accession>
<keyword evidence="4 5" id="KW-0408">Iron</keyword>
<dbReference type="GO" id="GO:0008198">
    <property type="term" value="F:ferrous iron binding"/>
    <property type="evidence" value="ECO:0007669"/>
    <property type="project" value="TreeGrafter"/>
</dbReference>
<protein>
    <recommendedName>
        <fullName evidence="6">Ferritin</fullName>
    </recommendedName>
</protein>
<dbReference type="Pfam" id="PF00210">
    <property type="entry name" value="Ferritin"/>
    <property type="match status" value="1"/>
</dbReference>
<dbReference type="InterPro" id="IPR001519">
    <property type="entry name" value="Ferritin"/>
</dbReference>
<feature type="binding site" evidence="5">
    <location>
        <position position="28"/>
    </location>
    <ligand>
        <name>Fe cation</name>
        <dbReference type="ChEBI" id="CHEBI:24875"/>
        <label>1</label>
    </ligand>
</feature>
<dbReference type="GO" id="GO:0005737">
    <property type="term" value="C:cytoplasm"/>
    <property type="evidence" value="ECO:0007669"/>
    <property type="project" value="TreeGrafter"/>
</dbReference>
<dbReference type="PANTHER" id="PTHR11431">
    <property type="entry name" value="FERRITIN"/>
    <property type="match status" value="1"/>
</dbReference>
<dbReference type="FunFam" id="1.20.1260.10:FF:000002">
    <property type="entry name" value="Ferritin, mitochondrial"/>
    <property type="match status" value="1"/>
</dbReference>
<feature type="domain" description="Ferritin-like diiron" evidence="7">
    <location>
        <begin position="11"/>
        <end position="160"/>
    </location>
</feature>
<dbReference type="Proteomes" id="UP000005225">
    <property type="component" value="Unassembled WGS sequence"/>
</dbReference>
<dbReference type="Gene3D" id="1.20.1260.10">
    <property type="match status" value="1"/>
</dbReference>
<dbReference type="GeneTree" id="ENSGT00950000182841"/>
<evidence type="ECO:0000256" key="4">
    <source>
        <dbReference type="ARBA" id="ARBA00023004"/>
    </source>
</evidence>
<dbReference type="GO" id="GO:0006879">
    <property type="term" value="P:intracellular iron ion homeostasis"/>
    <property type="evidence" value="ECO:0007669"/>
    <property type="project" value="UniProtKB-KW"/>
</dbReference>
<dbReference type="InParanoid" id="H0XLF8"/>
<keyword evidence="3 5" id="KW-0479">Metal-binding</keyword>
<evidence type="ECO:0000256" key="1">
    <source>
        <dbReference type="ARBA" id="ARBA00007513"/>
    </source>
</evidence>
<dbReference type="GO" id="GO:0008199">
    <property type="term" value="F:ferric iron binding"/>
    <property type="evidence" value="ECO:0007669"/>
    <property type="project" value="InterPro"/>
</dbReference>
<dbReference type="InterPro" id="IPR009040">
    <property type="entry name" value="Ferritin-like_diiron"/>
</dbReference>
<name>H0XLF8_OTOGA</name>
<evidence type="ECO:0000256" key="2">
    <source>
        <dbReference type="ARBA" id="ARBA00022434"/>
    </source>
</evidence>
<dbReference type="EMBL" id="AAQR03136334">
    <property type="status" value="NOT_ANNOTATED_CDS"/>
    <property type="molecule type" value="Genomic_DNA"/>
</dbReference>
<evidence type="ECO:0000313" key="8">
    <source>
        <dbReference type="Ensembl" id="ENSOGAP00000016948.1"/>
    </source>
</evidence>
<comment type="similarity">
    <text evidence="1 6">Belongs to the ferritin family.</text>
</comment>
<keyword evidence="2 6" id="KW-0409">Iron storage</keyword>
<dbReference type="PANTHER" id="PTHR11431:SF97">
    <property type="entry name" value="FERRITIN HEAVY POLYPEPTIDE-LIKE 17-RELATED"/>
    <property type="match status" value="1"/>
</dbReference>
<comment type="function">
    <text evidence="6">Stores iron in a soluble, non-toxic, readily available form. Important for iron homeostasis. Iron is taken up in the ferrous form and deposited as ferric hydroxides after oxidation.</text>
</comment>
<dbReference type="CDD" id="cd01056">
    <property type="entry name" value="Euk_Ferritin"/>
    <property type="match status" value="1"/>
</dbReference>
<keyword evidence="9" id="KW-1185">Reference proteome</keyword>
<feature type="binding site" evidence="5">
    <location>
        <position position="108"/>
    </location>
    <ligand>
        <name>Fe cation</name>
        <dbReference type="ChEBI" id="CHEBI:24875"/>
        <label>2</label>
    </ligand>
</feature>
<reference evidence="9" key="1">
    <citation type="submission" date="2011-03" db="EMBL/GenBank/DDBJ databases">
        <title>Version 3 of the genome sequence of Otolemur garnettii (Bushbaby).</title>
        <authorList>
            <consortium name="The Broad Institute Genome Sequencing Platform"/>
            <person name="Di Palma F."/>
            <person name="Johnson J."/>
            <person name="Lander E.S."/>
            <person name="Lindblad-Toh K."/>
            <person name="Jaffe D.B."/>
            <person name="Gnerre S."/>
            <person name="MacCallum I."/>
            <person name="Przybylski D."/>
            <person name="Ribeiro F.J."/>
            <person name="Burton J.N."/>
            <person name="Walker B.J."/>
            <person name="Sharpe T."/>
            <person name="Hall G."/>
        </authorList>
    </citation>
    <scope>NUCLEOTIDE SEQUENCE [LARGE SCALE GENOMIC DNA]</scope>
</reference>
<dbReference type="STRING" id="30611.ENSOGAP00000016948"/>
<dbReference type="InterPro" id="IPR009078">
    <property type="entry name" value="Ferritin-like_SF"/>
</dbReference>
<dbReference type="InterPro" id="IPR008331">
    <property type="entry name" value="Ferritin_DPS_dom"/>
</dbReference>
<dbReference type="InterPro" id="IPR012347">
    <property type="entry name" value="Ferritin-like"/>
</dbReference>
<evidence type="ECO:0000256" key="3">
    <source>
        <dbReference type="ARBA" id="ARBA00022723"/>
    </source>
</evidence>
<evidence type="ECO:0000313" key="9">
    <source>
        <dbReference type="Proteomes" id="UP000005225"/>
    </source>
</evidence>
<dbReference type="PROSITE" id="PS50905">
    <property type="entry name" value="FERRITIN_LIKE"/>
    <property type="match status" value="1"/>
</dbReference>
<dbReference type="Ensembl" id="ENSOGAT00000032867.1">
    <property type="protein sequence ID" value="ENSOGAP00000016948.1"/>
    <property type="gene ID" value="ENSOGAG00000034583.1"/>
</dbReference>
<feature type="binding site" evidence="5">
    <location>
        <position position="142"/>
    </location>
    <ligand>
        <name>Fe cation</name>
        <dbReference type="ChEBI" id="CHEBI:24875"/>
        <label>2</label>
    </ligand>
</feature>
<dbReference type="OMA" id="EENDAQM"/>
<evidence type="ECO:0000259" key="7">
    <source>
        <dbReference type="PROSITE" id="PS50905"/>
    </source>
</evidence>
<evidence type="ECO:0000256" key="6">
    <source>
        <dbReference type="RuleBase" id="RU361145"/>
    </source>
</evidence>
<proteinExistence type="inferred from homology"/>
<reference evidence="8" key="3">
    <citation type="submission" date="2025-09" db="UniProtKB">
        <authorList>
            <consortium name="Ensembl"/>
        </authorList>
    </citation>
    <scope>IDENTIFICATION</scope>
</reference>
<evidence type="ECO:0000256" key="5">
    <source>
        <dbReference type="PIRSR" id="PIRSR601519-1"/>
    </source>
</evidence>